<dbReference type="eggNOG" id="ENOG502TKE9">
    <property type="taxonomic scope" value="Eukaryota"/>
</dbReference>
<feature type="compositionally biased region" description="Polar residues" evidence="1">
    <location>
        <begin position="194"/>
        <end position="211"/>
    </location>
</feature>
<dbReference type="Proteomes" id="UP000095282">
    <property type="component" value="Unplaced"/>
</dbReference>
<keyword evidence="2" id="KW-1185">Reference proteome</keyword>
<sequence>MDSPKRVSVGKNSRCTDIKIAVNSEGCRMIVEGKPIQYRNQDGLEESLEKMFDDFLTLIPLDFQLNSLSVRFDDELSHYTFYTVFNKRVPQPLKFNTQIVKSFRMWETSLGWRLVDRESVRVSEYHILEKLENNIIKVHVERKESTGDKGDRWATFKSTKFVKYFREGQEDIYVDEPSQLSPKKQSPKPRKPQNTWNPYFSRQNSLRLGRK</sequence>
<accession>A0A1I7TVK2</accession>
<evidence type="ECO:0000313" key="2">
    <source>
        <dbReference type="Proteomes" id="UP000095282"/>
    </source>
</evidence>
<protein>
    <submittedName>
        <fullName evidence="3">FBA_2 domain-containing protein</fullName>
    </submittedName>
</protein>
<evidence type="ECO:0000256" key="1">
    <source>
        <dbReference type="SAM" id="MobiDB-lite"/>
    </source>
</evidence>
<dbReference type="WBParaSite" id="Csp11.Scaffold629.g12221.t1">
    <property type="protein sequence ID" value="Csp11.Scaffold629.g12221.t1"/>
    <property type="gene ID" value="Csp11.Scaffold629.g12221"/>
</dbReference>
<feature type="region of interest" description="Disordered" evidence="1">
    <location>
        <begin position="173"/>
        <end position="211"/>
    </location>
</feature>
<reference evidence="3" key="1">
    <citation type="submission" date="2016-11" db="UniProtKB">
        <authorList>
            <consortium name="WormBaseParasite"/>
        </authorList>
    </citation>
    <scope>IDENTIFICATION</scope>
</reference>
<dbReference type="AlphaFoldDB" id="A0A1I7TVK2"/>
<organism evidence="2 3">
    <name type="scientific">Caenorhabditis tropicalis</name>
    <dbReference type="NCBI Taxonomy" id="1561998"/>
    <lineage>
        <taxon>Eukaryota</taxon>
        <taxon>Metazoa</taxon>
        <taxon>Ecdysozoa</taxon>
        <taxon>Nematoda</taxon>
        <taxon>Chromadorea</taxon>
        <taxon>Rhabditida</taxon>
        <taxon>Rhabditina</taxon>
        <taxon>Rhabditomorpha</taxon>
        <taxon>Rhabditoidea</taxon>
        <taxon>Rhabditidae</taxon>
        <taxon>Peloderinae</taxon>
        <taxon>Caenorhabditis</taxon>
    </lineage>
</organism>
<proteinExistence type="predicted"/>
<evidence type="ECO:0000313" key="3">
    <source>
        <dbReference type="WBParaSite" id="Csp11.Scaffold629.g12221.t1"/>
    </source>
</evidence>
<name>A0A1I7TVK2_9PELO</name>